<dbReference type="PANTHER" id="PTHR11732">
    <property type="entry name" value="ALDO/KETO REDUCTASE"/>
    <property type="match status" value="1"/>
</dbReference>
<feature type="binding site" evidence="4">
    <location>
        <position position="118"/>
    </location>
    <ligand>
        <name>substrate</name>
    </ligand>
</feature>
<protein>
    <recommendedName>
        <fullName evidence="6">NADP-dependent oxidoreductase domain-containing protein</fullName>
    </recommendedName>
</protein>
<gene>
    <name evidence="7" type="ORF">INT44_005447</name>
</gene>
<keyword evidence="8" id="KW-1185">Reference proteome</keyword>
<dbReference type="PROSITE" id="PS00063">
    <property type="entry name" value="ALDOKETO_REDUCTASE_3"/>
    <property type="match status" value="1"/>
</dbReference>
<dbReference type="PROSITE" id="PS00062">
    <property type="entry name" value="ALDOKETO_REDUCTASE_2"/>
    <property type="match status" value="1"/>
</dbReference>
<evidence type="ECO:0000256" key="3">
    <source>
        <dbReference type="PIRSR" id="PIRSR000097-1"/>
    </source>
</evidence>
<dbReference type="SUPFAM" id="SSF51430">
    <property type="entry name" value="NAD(P)-linked oxidoreductase"/>
    <property type="match status" value="1"/>
</dbReference>
<dbReference type="Gene3D" id="3.20.20.100">
    <property type="entry name" value="NADP-dependent oxidoreductase domain"/>
    <property type="match status" value="1"/>
</dbReference>
<evidence type="ECO:0000256" key="1">
    <source>
        <dbReference type="ARBA" id="ARBA00007905"/>
    </source>
</evidence>
<comment type="similarity">
    <text evidence="1">Belongs to the aldo/keto reductase family.</text>
</comment>
<dbReference type="EMBL" id="JAEPRA010000003">
    <property type="protein sequence ID" value="KAG2187757.1"/>
    <property type="molecule type" value="Genomic_DNA"/>
</dbReference>
<dbReference type="GO" id="GO:0016491">
    <property type="term" value="F:oxidoreductase activity"/>
    <property type="evidence" value="ECO:0007669"/>
    <property type="project" value="UniProtKB-KW"/>
</dbReference>
<proteinExistence type="inferred from homology"/>
<dbReference type="InterPro" id="IPR023210">
    <property type="entry name" value="NADP_OxRdtase_dom"/>
</dbReference>
<organism evidence="7 8">
    <name type="scientific">Umbelopsis vinacea</name>
    <dbReference type="NCBI Taxonomy" id="44442"/>
    <lineage>
        <taxon>Eukaryota</taxon>
        <taxon>Fungi</taxon>
        <taxon>Fungi incertae sedis</taxon>
        <taxon>Mucoromycota</taxon>
        <taxon>Mucoromycotina</taxon>
        <taxon>Umbelopsidomycetes</taxon>
        <taxon>Umbelopsidales</taxon>
        <taxon>Umbelopsidaceae</taxon>
        <taxon>Umbelopsis</taxon>
    </lineage>
</organism>
<feature type="site" description="Lowers pKa of active site Tyr" evidence="5">
    <location>
        <position position="85"/>
    </location>
</feature>
<evidence type="ECO:0000313" key="7">
    <source>
        <dbReference type="EMBL" id="KAG2187757.1"/>
    </source>
</evidence>
<evidence type="ECO:0000259" key="6">
    <source>
        <dbReference type="Pfam" id="PF00248"/>
    </source>
</evidence>
<reference evidence="7" key="1">
    <citation type="submission" date="2020-12" db="EMBL/GenBank/DDBJ databases">
        <title>Metabolic potential, ecology and presence of endohyphal bacteria is reflected in genomic diversity of Mucoromycotina.</title>
        <authorList>
            <person name="Muszewska A."/>
            <person name="Okrasinska A."/>
            <person name="Steczkiewicz K."/>
            <person name="Drgas O."/>
            <person name="Orlowska M."/>
            <person name="Perlinska-Lenart U."/>
            <person name="Aleksandrzak-Piekarczyk T."/>
            <person name="Szatraj K."/>
            <person name="Zielenkiewicz U."/>
            <person name="Pilsyk S."/>
            <person name="Malc E."/>
            <person name="Mieczkowski P."/>
            <person name="Kruszewska J.S."/>
            <person name="Biernat P."/>
            <person name="Pawlowska J."/>
        </authorList>
    </citation>
    <scope>NUCLEOTIDE SEQUENCE</scope>
    <source>
        <strain evidence="7">WA0000051536</strain>
    </source>
</reference>
<evidence type="ECO:0000256" key="2">
    <source>
        <dbReference type="ARBA" id="ARBA00023002"/>
    </source>
</evidence>
<evidence type="ECO:0000256" key="4">
    <source>
        <dbReference type="PIRSR" id="PIRSR000097-2"/>
    </source>
</evidence>
<dbReference type="PRINTS" id="PR00069">
    <property type="entry name" value="ALDKETRDTASE"/>
</dbReference>
<dbReference type="InterPro" id="IPR036812">
    <property type="entry name" value="NAD(P)_OxRdtase_dom_sf"/>
</dbReference>
<sequence>MASTLTLNRTGDKMPVVGFGCWKVANEDAENTIYTAIKNGYRLIDGAADYGNEVEVGRGINKAISEGIVKREELFADPTCSVTTKLWNTYHKKEHVREAFNKQLKDLNLEYVDLYLVHFPVPLKHVAIETAYPPGWFQPGEEKVTLDRAPMHECWAEMEKLVEDKVARNIGVSNFNVQLLMDLLTYAKIKPAALQVELHPYLQQSTFVKWVQEQGIQITAYSSFGPASFVSLGVDHAIKAAPLLEHDVISEIAKTHNKSNAQVLLRWSVEKGIAVIPKSSSEARMVSNHDILSWTLPEADMAKIAKLDLNMRFNDPVTYGFNLPIFN</sequence>
<feature type="domain" description="NADP-dependent oxidoreductase" evidence="6">
    <location>
        <begin position="18"/>
        <end position="307"/>
    </location>
</feature>
<dbReference type="AlphaFoldDB" id="A0A8H7Q834"/>
<accession>A0A8H7Q834</accession>
<dbReference type="Pfam" id="PF00248">
    <property type="entry name" value="Aldo_ket_red"/>
    <property type="match status" value="1"/>
</dbReference>
<comment type="caution">
    <text evidence="7">The sequence shown here is derived from an EMBL/GenBank/DDBJ whole genome shotgun (WGS) entry which is preliminary data.</text>
</comment>
<evidence type="ECO:0000256" key="5">
    <source>
        <dbReference type="PIRSR" id="PIRSR000097-3"/>
    </source>
</evidence>
<evidence type="ECO:0000313" key="8">
    <source>
        <dbReference type="Proteomes" id="UP000612746"/>
    </source>
</evidence>
<feature type="active site" description="Proton donor" evidence="3">
    <location>
        <position position="50"/>
    </location>
</feature>
<dbReference type="OrthoDB" id="416253at2759"/>
<dbReference type="PROSITE" id="PS00798">
    <property type="entry name" value="ALDOKETO_REDUCTASE_1"/>
    <property type="match status" value="1"/>
</dbReference>
<dbReference type="FunFam" id="3.20.20.100:FF:000007">
    <property type="entry name" value="NAD(P)H-dependent D-xylose reductase xyl1"/>
    <property type="match status" value="1"/>
</dbReference>
<dbReference type="Proteomes" id="UP000612746">
    <property type="component" value="Unassembled WGS sequence"/>
</dbReference>
<name>A0A8H7Q834_9FUNG</name>
<keyword evidence="2" id="KW-0560">Oxidoreductase</keyword>
<dbReference type="InterPro" id="IPR020471">
    <property type="entry name" value="AKR"/>
</dbReference>
<dbReference type="PIRSF" id="PIRSF000097">
    <property type="entry name" value="AKR"/>
    <property type="match status" value="1"/>
</dbReference>
<dbReference type="InterPro" id="IPR018170">
    <property type="entry name" value="Aldo/ket_reductase_CS"/>
</dbReference>